<dbReference type="SUPFAM" id="SSF54495">
    <property type="entry name" value="UBC-like"/>
    <property type="match status" value="1"/>
</dbReference>
<protein>
    <recommendedName>
        <fullName evidence="2">UBC core domain-containing protein</fullName>
    </recommendedName>
</protein>
<feature type="compositionally biased region" description="Basic and acidic residues" evidence="1">
    <location>
        <begin position="224"/>
        <end position="234"/>
    </location>
</feature>
<name>A0ABY0GUD0_9PEZI</name>
<dbReference type="SMART" id="SM00212">
    <property type="entry name" value="UBCc"/>
    <property type="match status" value="1"/>
</dbReference>
<dbReference type="InterPro" id="IPR000608">
    <property type="entry name" value="UBC"/>
</dbReference>
<feature type="compositionally biased region" description="Basic and acidic residues" evidence="1">
    <location>
        <begin position="423"/>
        <end position="443"/>
    </location>
</feature>
<dbReference type="InterPro" id="IPR046896">
    <property type="entry name" value="Cup1-like_N"/>
</dbReference>
<proteinExistence type="predicted"/>
<accession>A0ABY0GUD0</accession>
<dbReference type="PROSITE" id="PS50127">
    <property type="entry name" value="UBC_2"/>
    <property type="match status" value="1"/>
</dbReference>
<reference evidence="3 4" key="1">
    <citation type="submission" date="2018-06" db="EMBL/GenBank/DDBJ databases">
        <title>Complete Genomes of Monosporascus.</title>
        <authorList>
            <person name="Robinson A.J."/>
            <person name="Natvig D.O."/>
        </authorList>
    </citation>
    <scope>NUCLEOTIDE SEQUENCE [LARGE SCALE GENOMIC DNA]</scope>
    <source>
        <strain evidence="3 4">CBS 609.92</strain>
    </source>
</reference>
<evidence type="ECO:0000259" key="2">
    <source>
        <dbReference type="PROSITE" id="PS50127"/>
    </source>
</evidence>
<feature type="region of interest" description="Disordered" evidence="1">
    <location>
        <begin position="423"/>
        <end position="464"/>
    </location>
</feature>
<dbReference type="Proteomes" id="UP000294003">
    <property type="component" value="Unassembled WGS sequence"/>
</dbReference>
<feature type="domain" description="UBC core" evidence="2">
    <location>
        <begin position="5"/>
        <end position="170"/>
    </location>
</feature>
<dbReference type="InterPro" id="IPR008011">
    <property type="entry name" value="Complex1_LYR_dom"/>
</dbReference>
<evidence type="ECO:0000313" key="4">
    <source>
        <dbReference type="Proteomes" id="UP000294003"/>
    </source>
</evidence>
<dbReference type="InterPro" id="IPR016135">
    <property type="entry name" value="UBQ-conjugating_enzyme/RWD"/>
</dbReference>
<comment type="caution">
    <text evidence="3">The sequence shown here is derived from an EMBL/GenBank/DDBJ whole genome shotgun (WGS) entry which is preliminary data.</text>
</comment>
<dbReference type="PANTHER" id="PTHR24068">
    <property type="entry name" value="UBIQUITIN-CONJUGATING ENZYME E2"/>
    <property type="match status" value="1"/>
</dbReference>
<dbReference type="CDD" id="cd23807">
    <property type="entry name" value="UEV_UBE2V"/>
    <property type="match status" value="1"/>
</dbReference>
<keyword evidence="4" id="KW-1185">Reference proteome</keyword>
<evidence type="ECO:0000313" key="3">
    <source>
        <dbReference type="EMBL" id="RYO77536.1"/>
    </source>
</evidence>
<dbReference type="Gene3D" id="3.10.110.10">
    <property type="entry name" value="Ubiquitin Conjugating Enzyme"/>
    <property type="match status" value="1"/>
</dbReference>
<dbReference type="CDD" id="cd20273">
    <property type="entry name" value="Complex1_LYR_unchar"/>
    <property type="match status" value="1"/>
</dbReference>
<evidence type="ECO:0000256" key="1">
    <source>
        <dbReference type="SAM" id="MobiDB-lite"/>
    </source>
</evidence>
<sequence length="464" mass="52877">MAKVPRNFRLLEELEKGEKGLGAEACSYGLDNPEDLLMSDWNGTILGPPHSVHENRIYSVKMHCGDQYPDKPPTIQFVSMVNLPCVNQRNGMVDPTQLPCLANWKRENTMETILIELRRYMASSQCFALYRALLRETPHVPLPAEVREAWQPVADPLRHLLRRSFRRNRADTSPRLVYPALAAGYRALALLKNAAQRDASSPPSSSSSAHAAVLRLLASRQAERRRSLAAKDAHPPYSRNPPKPSSAPREGTRPLLRRIGPSEYETPHRPLPSSALGGTGRRRVPHVDMAGDFAFLRLTKPQPALLSRILTQKIRRRQRRFEAAKAMGEEGVADAELEDEWERSVRKLSESGGRWRREWERTAGEMRGRRGGVVPETGEPTYREELWRSGVQYVHDQLTREREDQVARARALRDLVVRERELAQKEKAERRAERRRRWEEKMKAMGAEIPSDTDKGSQTSKATF</sequence>
<feature type="region of interest" description="Disordered" evidence="1">
    <location>
        <begin position="224"/>
        <end position="282"/>
    </location>
</feature>
<dbReference type="Pfam" id="PF00179">
    <property type="entry name" value="UQ_con"/>
    <property type="match status" value="1"/>
</dbReference>
<organism evidence="3 4">
    <name type="scientific">Monosporascus cannonballus</name>
    <dbReference type="NCBI Taxonomy" id="155416"/>
    <lineage>
        <taxon>Eukaryota</taxon>
        <taxon>Fungi</taxon>
        <taxon>Dikarya</taxon>
        <taxon>Ascomycota</taxon>
        <taxon>Pezizomycotina</taxon>
        <taxon>Sordariomycetes</taxon>
        <taxon>Xylariomycetidae</taxon>
        <taxon>Xylariales</taxon>
        <taxon>Xylariales incertae sedis</taxon>
        <taxon>Monosporascus</taxon>
    </lineage>
</organism>
<gene>
    <name evidence="3" type="ORF">DL762_009193</name>
</gene>
<dbReference type="Pfam" id="PF05347">
    <property type="entry name" value="Complex1_LYR"/>
    <property type="match status" value="1"/>
</dbReference>
<dbReference type="EMBL" id="QJNS01000453">
    <property type="protein sequence ID" value="RYO77536.1"/>
    <property type="molecule type" value="Genomic_DNA"/>
</dbReference>